<keyword evidence="7" id="KW-1278">Translocase</keyword>
<evidence type="ECO:0000256" key="2">
    <source>
        <dbReference type="ARBA" id="ARBA00005417"/>
    </source>
</evidence>
<gene>
    <name evidence="10" type="ORF">H8699_06805</name>
</gene>
<dbReference type="GO" id="GO:0016887">
    <property type="term" value="F:ATP hydrolysis activity"/>
    <property type="evidence" value="ECO:0007669"/>
    <property type="project" value="InterPro"/>
</dbReference>
<evidence type="ECO:0000256" key="1">
    <source>
        <dbReference type="ARBA" id="ARBA00004202"/>
    </source>
</evidence>
<dbReference type="EMBL" id="JACRSO010000002">
    <property type="protein sequence ID" value="MBC8529133.1"/>
    <property type="molecule type" value="Genomic_DNA"/>
</dbReference>
<comment type="caution">
    <text evidence="10">The sequence shown here is derived from an EMBL/GenBank/DDBJ whole genome shotgun (WGS) entry which is preliminary data.</text>
</comment>
<dbReference type="Proteomes" id="UP000654279">
    <property type="component" value="Unassembled WGS sequence"/>
</dbReference>
<comment type="subcellular location">
    <subcellularLocation>
        <location evidence="1">Cell membrane</location>
        <topology evidence="1">Peripheral membrane protein</topology>
    </subcellularLocation>
</comment>
<evidence type="ECO:0000256" key="3">
    <source>
        <dbReference type="ARBA" id="ARBA00022448"/>
    </source>
</evidence>
<dbReference type="GO" id="GO:0005524">
    <property type="term" value="F:ATP binding"/>
    <property type="evidence" value="ECO:0007669"/>
    <property type="project" value="UniProtKB-KW"/>
</dbReference>
<keyword evidence="3" id="KW-0813">Transport</keyword>
<organism evidence="10 11">
    <name type="scientific">Luoshenia tenuis</name>
    <dbReference type="NCBI Taxonomy" id="2763654"/>
    <lineage>
        <taxon>Bacteria</taxon>
        <taxon>Bacillati</taxon>
        <taxon>Bacillota</taxon>
        <taxon>Clostridia</taxon>
        <taxon>Christensenellales</taxon>
        <taxon>Christensenellaceae</taxon>
        <taxon>Luoshenia</taxon>
    </lineage>
</organism>
<dbReference type="PANTHER" id="PTHR43553:SF27">
    <property type="entry name" value="ENERGY-COUPLING FACTOR TRANSPORTER ATP-BINDING PROTEIN ECFA2"/>
    <property type="match status" value="1"/>
</dbReference>
<keyword evidence="6 10" id="KW-0067">ATP-binding</keyword>
<feature type="domain" description="ABC transporter" evidence="9">
    <location>
        <begin position="295"/>
        <end position="510"/>
    </location>
</feature>
<keyword evidence="8" id="KW-0472">Membrane</keyword>
<proteinExistence type="inferred from homology"/>
<name>A0A926CZT4_9FIRM</name>
<dbReference type="PROSITE" id="PS50893">
    <property type="entry name" value="ABC_TRANSPORTER_2"/>
    <property type="match status" value="2"/>
</dbReference>
<dbReference type="GO" id="GO:0043190">
    <property type="term" value="C:ATP-binding cassette (ABC) transporter complex"/>
    <property type="evidence" value="ECO:0007669"/>
    <property type="project" value="TreeGrafter"/>
</dbReference>
<dbReference type="SUPFAM" id="SSF52540">
    <property type="entry name" value="P-loop containing nucleoside triphosphate hydrolases"/>
    <property type="match status" value="2"/>
</dbReference>
<accession>A0A926CZT4</accession>
<keyword evidence="4" id="KW-1003">Cell membrane</keyword>
<evidence type="ECO:0000256" key="8">
    <source>
        <dbReference type="ARBA" id="ARBA00023136"/>
    </source>
</evidence>
<dbReference type="InterPro" id="IPR015856">
    <property type="entry name" value="ABC_transpr_CbiO/EcfA_su"/>
</dbReference>
<feature type="domain" description="ABC transporter" evidence="9">
    <location>
        <begin position="11"/>
        <end position="247"/>
    </location>
</feature>
<protein>
    <submittedName>
        <fullName evidence="10">ATP-binding cassette domain-containing protein</fullName>
    </submittedName>
</protein>
<reference evidence="10" key="1">
    <citation type="submission" date="2020-08" db="EMBL/GenBank/DDBJ databases">
        <title>Genome public.</title>
        <authorList>
            <person name="Liu C."/>
            <person name="Sun Q."/>
        </authorList>
    </citation>
    <scope>NUCLEOTIDE SEQUENCE</scope>
    <source>
        <strain evidence="10">NSJ-44</strain>
    </source>
</reference>
<comment type="similarity">
    <text evidence="2">Belongs to the ABC transporter superfamily.</text>
</comment>
<dbReference type="AlphaFoldDB" id="A0A926CZT4"/>
<evidence type="ECO:0000256" key="4">
    <source>
        <dbReference type="ARBA" id="ARBA00022475"/>
    </source>
</evidence>
<dbReference type="InterPro" id="IPR003439">
    <property type="entry name" value="ABC_transporter-like_ATP-bd"/>
</dbReference>
<dbReference type="InterPro" id="IPR027417">
    <property type="entry name" value="P-loop_NTPase"/>
</dbReference>
<dbReference type="PANTHER" id="PTHR43553">
    <property type="entry name" value="HEAVY METAL TRANSPORTER"/>
    <property type="match status" value="1"/>
</dbReference>
<evidence type="ECO:0000256" key="5">
    <source>
        <dbReference type="ARBA" id="ARBA00022741"/>
    </source>
</evidence>
<dbReference type="InterPro" id="IPR017871">
    <property type="entry name" value="ABC_transporter-like_CS"/>
</dbReference>
<dbReference type="GO" id="GO:0042626">
    <property type="term" value="F:ATPase-coupled transmembrane transporter activity"/>
    <property type="evidence" value="ECO:0007669"/>
    <property type="project" value="TreeGrafter"/>
</dbReference>
<keyword evidence="5" id="KW-0547">Nucleotide-binding</keyword>
<dbReference type="Gene3D" id="3.40.50.300">
    <property type="entry name" value="P-loop containing nucleotide triphosphate hydrolases"/>
    <property type="match status" value="2"/>
</dbReference>
<dbReference type="PROSITE" id="PS00211">
    <property type="entry name" value="ABC_TRANSPORTER_1"/>
    <property type="match status" value="1"/>
</dbReference>
<evidence type="ECO:0000259" key="9">
    <source>
        <dbReference type="PROSITE" id="PS50893"/>
    </source>
</evidence>
<evidence type="ECO:0000256" key="6">
    <source>
        <dbReference type="ARBA" id="ARBA00022840"/>
    </source>
</evidence>
<dbReference type="InterPro" id="IPR003593">
    <property type="entry name" value="AAA+_ATPase"/>
</dbReference>
<dbReference type="SMART" id="SM00382">
    <property type="entry name" value="AAA"/>
    <property type="match status" value="2"/>
</dbReference>
<dbReference type="RefSeq" id="WP_249285018.1">
    <property type="nucleotide sequence ID" value="NZ_JACRSO010000002.1"/>
</dbReference>
<dbReference type="InterPro" id="IPR050095">
    <property type="entry name" value="ECF_ABC_transporter_ATP-bd"/>
</dbReference>
<dbReference type="Pfam" id="PF00005">
    <property type="entry name" value="ABC_tran"/>
    <property type="match status" value="2"/>
</dbReference>
<evidence type="ECO:0000313" key="10">
    <source>
        <dbReference type="EMBL" id="MBC8529133.1"/>
    </source>
</evidence>
<evidence type="ECO:0000313" key="11">
    <source>
        <dbReference type="Proteomes" id="UP000654279"/>
    </source>
</evidence>
<dbReference type="CDD" id="cd03225">
    <property type="entry name" value="ABC_cobalt_CbiO_domain1"/>
    <property type="match status" value="2"/>
</dbReference>
<evidence type="ECO:0000256" key="7">
    <source>
        <dbReference type="ARBA" id="ARBA00022967"/>
    </source>
</evidence>
<sequence length="530" mass="57849">MEDTHSPAITLRGFSFQYAGAKEQALRELDVKVERGEMVLLCGSTGSGKSTLLRCLKRELAPHGQRTGTILFGGREQAELEPLEAAGRIGFVLQDPDNGIVTDTVWHELAFGLENLGLPTAVIRRRVAETAHFFGIAPWYRRRVHELSGGQKQILNLASIMSMQPEILLLDEPTAQLDPIAAGEFLQALGRIHRELGVTVILCEHRMEEILPMADSVLYLEAGRAAFRGTPRGFAEFVLADPSHPFIPALPAACRLPGGRPLITVAQGREWVGENARKLACRKSVPDPALGEPVLSAKEIWYQYDKEQPYVLRGMELKLHRGEILALVGGNGSGKSTALSVLCGLQRPARGRVKRAKGSRVALLVQRPRALFTCDTLREDLMACAADEKAMLAQAGYFGLTHLLGHHPYDLSGGEMQKAALCKLLLTEPDILLLDEPTKGLDAFAKAEIAALLRRLAGAGKAILLVTHDLEFAAANARRCAMLFDGEVLCTQAAHAFFLGNMFYTTAVSRMTRGLVEGCVVEEDILWSGH</sequence>
<keyword evidence="11" id="KW-1185">Reference proteome</keyword>